<gene>
    <name evidence="1" type="ORF">L3Q82_002236</name>
</gene>
<sequence>MSFSSEMACGRKDFLYLSFRQLELEQPPDLSDYLDLTKVPSCYYDLKEVFSKSKATSLPPHCDSNSAIEFLPGAPIPKAHEYSLSGPKRKAMDDYIQASLKSGIIHPSLSPARLLSCSSRPRSYHLVWIQEGDEWKMRFNTPSRHYEYLVMPFELTNAPAVFQSFVNEVPMSTVASIIHKWKMFRNTRTLPRAGWRRRLN</sequence>
<dbReference type="Proteomes" id="UP000831701">
    <property type="component" value="Chromosome 16"/>
</dbReference>
<evidence type="ECO:0000313" key="2">
    <source>
        <dbReference type="Proteomes" id="UP000831701"/>
    </source>
</evidence>
<accession>A0ACB8VXD3</accession>
<keyword evidence="2" id="KW-1185">Reference proteome</keyword>
<comment type="caution">
    <text evidence="1">The sequence shown here is derived from an EMBL/GenBank/DDBJ whole genome shotgun (WGS) entry which is preliminary data.</text>
</comment>
<evidence type="ECO:0000313" key="1">
    <source>
        <dbReference type="EMBL" id="KAI3360372.1"/>
    </source>
</evidence>
<name>A0ACB8VXD3_9TELE</name>
<organism evidence="1 2">
    <name type="scientific">Scortum barcoo</name>
    <name type="common">barcoo grunter</name>
    <dbReference type="NCBI Taxonomy" id="214431"/>
    <lineage>
        <taxon>Eukaryota</taxon>
        <taxon>Metazoa</taxon>
        <taxon>Chordata</taxon>
        <taxon>Craniata</taxon>
        <taxon>Vertebrata</taxon>
        <taxon>Euteleostomi</taxon>
        <taxon>Actinopterygii</taxon>
        <taxon>Neopterygii</taxon>
        <taxon>Teleostei</taxon>
        <taxon>Neoteleostei</taxon>
        <taxon>Acanthomorphata</taxon>
        <taxon>Eupercaria</taxon>
        <taxon>Centrarchiformes</taxon>
        <taxon>Terapontoidei</taxon>
        <taxon>Terapontidae</taxon>
        <taxon>Scortum</taxon>
    </lineage>
</organism>
<dbReference type="EMBL" id="CM041546">
    <property type="protein sequence ID" value="KAI3360372.1"/>
    <property type="molecule type" value="Genomic_DNA"/>
</dbReference>
<protein>
    <submittedName>
        <fullName evidence="1">Uncharacterized protein</fullName>
    </submittedName>
</protein>
<reference evidence="1" key="1">
    <citation type="submission" date="2022-04" db="EMBL/GenBank/DDBJ databases">
        <title>Jade perch genome.</title>
        <authorList>
            <person name="Chao B."/>
        </authorList>
    </citation>
    <scope>NUCLEOTIDE SEQUENCE</scope>
    <source>
        <strain evidence="1">CB-2022</strain>
    </source>
</reference>
<proteinExistence type="predicted"/>